<dbReference type="EMBL" id="DTAU01000012">
    <property type="protein sequence ID" value="HFQ78156.1"/>
    <property type="molecule type" value="Genomic_DNA"/>
</dbReference>
<dbReference type="PANTHER" id="PTHR43432:SF6">
    <property type="entry name" value="RADICAL SAM CORE DOMAIN-CONTAINING PROTEIN"/>
    <property type="match status" value="1"/>
</dbReference>
<name>A0A832ARD2_9CREN</name>
<dbReference type="InterPro" id="IPR040086">
    <property type="entry name" value="MJ0683-like"/>
</dbReference>
<dbReference type="CDD" id="cd01335">
    <property type="entry name" value="Radical_SAM"/>
    <property type="match status" value="1"/>
</dbReference>
<dbReference type="GO" id="GO:0003824">
    <property type="term" value="F:catalytic activity"/>
    <property type="evidence" value="ECO:0007669"/>
    <property type="project" value="InterPro"/>
</dbReference>
<dbReference type="SFLD" id="SFLDG01084">
    <property type="entry name" value="Uncharacterised_Radical_SAM_Su"/>
    <property type="match status" value="1"/>
</dbReference>
<feature type="domain" description="Radical SAM core" evidence="4">
    <location>
        <begin position="16"/>
        <end position="254"/>
    </location>
</feature>
<dbReference type="PANTHER" id="PTHR43432">
    <property type="entry name" value="SLR0285 PROTEIN"/>
    <property type="match status" value="1"/>
</dbReference>
<protein>
    <submittedName>
        <fullName evidence="5">Radical SAM protein</fullName>
    </submittedName>
</protein>
<reference evidence="5" key="1">
    <citation type="journal article" date="2020" name="mSystems">
        <title>Genome- and Community-Level Interaction Insights into Carbon Utilization and Element Cycling Functions of Hydrothermarchaeota in Hydrothermal Sediment.</title>
        <authorList>
            <person name="Zhou Z."/>
            <person name="Liu Y."/>
            <person name="Xu W."/>
            <person name="Pan J."/>
            <person name="Luo Z.H."/>
            <person name="Li M."/>
        </authorList>
    </citation>
    <scope>NUCLEOTIDE SEQUENCE</scope>
    <source>
        <strain evidence="5">SpSt-629</strain>
    </source>
</reference>
<dbReference type="InterPro" id="IPR058240">
    <property type="entry name" value="rSAM_sf"/>
</dbReference>
<evidence type="ECO:0000256" key="2">
    <source>
        <dbReference type="ARBA" id="ARBA00023004"/>
    </source>
</evidence>
<accession>A0A832ARD2</accession>
<evidence type="ECO:0000256" key="3">
    <source>
        <dbReference type="ARBA" id="ARBA00023014"/>
    </source>
</evidence>
<dbReference type="AlphaFoldDB" id="A0A832ARD2"/>
<dbReference type="SUPFAM" id="SSF102114">
    <property type="entry name" value="Radical SAM enzymes"/>
    <property type="match status" value="1"/>
</dbReference>
<dbReference type="GO" id="GO:0046872">
    <property type="term" value="F:metal ion binding"/>
    <property type="evidence" value="ECO:0007669"/>
    <property type="project" value="UniProtKB-KW"/>
</dbReference>
<evidence type="ECO:0000313" key="5">
    <source>
        <dbReference type="EMBL" id="HFQ78156.1"/>
    </source>
</evidence>
<keyword evidence="1" id="KW-0479">Metal-binding</keyword>
<dbReference type="InterPro" id="IPR007197">
    <property type="entry name" value="rSAM"/>
</dbReference>
<dbReference type="GO" id="GO:0051536">
    <property type="term" value="F:iron-sulfur cluster binding"/>
    <property type="evidence" value="ECO:0007669"/>
    <property type="project" value="UniProtKB-KW"/>
</dbReference>
<dbReference type="SFLD" id="SFLDS00029">
    <property type="entry name" value="Radical_SAM"/>
    <property type="match status" value="1"/>
</dbReference>
<proteinExistence type="predicted"/>
<keyword evidence="2" id="KW-0408">Iron</keyword>
<evidence type="ECO:0000256" key="1">
    <source>
        <dbReference type="ARBA" id="ARBA00022723"/>
    </source>
</evidence>
<organism evidence="5">
    <name type="scientific">Ignisphaera aggregans</name>
    <dbReference type="NCBI Taxonomy" id="334771"/>
    <lineage>
        <taxon>Archaea</taxon>
        <taxon>Thermoproteota</taxon>
        <taxon>Thermoprotei</taxon>
        <taxon>Desulfurococcales</taxon>
        <taxon>Desulfurococcaceae</taxon>
        <taxon>Ignisphaera</taxon>
    </lineage>
</organism>
<evidence type="ECO:0000259" key="4">
    <source>
        <dbReference type="PROSITE" id="PS51918"/>
    </source>
</evidence>
<comment type="caution">
    <text evidence="5">The sequence shown here is derived from an EMBL/GenBank/DDBJ whole genome shotgun (WGS) entry which is preliminary data.</text>
</comment>
<gene>
    <name evidence="5" type="ORF">ENT99_00435</name>
</gene>
<keyword evidence="3" id="KW-0411">Iron-sulfur</keyword>
<dbReference type="Pfam" id="PF04055">
    <property type="entry name" value="Radical_SAM"/>
    <property type="match status" value="1"/>
</dbReference>
<dbReference type="Gene3D" id="3.80.30.30">
    <property type="match status" value="1"/>
</dbReference>
<dbReference type="PROSITE" id="PS51918">
    <property type="entry name" value="RADICAL_SAM"/>
    <property type="match status" value="1"/>
</dbReference>
<sequence>MKVLEITVERALSNSGLPDIDYALNPYIGCSHGCLYCYAKMYTNLREVIDNWGSTVAVKKNIIEVLMKEIKKVKKGTIGIGTITDPYQPVEALYRLTRKAIEILVSHGFKVSIQTKSSQILRDLDLFLRYRNLIDIGITITSVEDTSPMNLFEPYSSPPSARINALKKLSSSGLKTWIFYGPVIPGYNDNFDKIQHVLKIARETRSIVYVDKLRIKRFMWIDHQWRDIAITSSRYQWREFYVKVSKLCRDIGVECRHGFEEDNEYRDSYKKLEDYIIKK</sequence>